<accession>A0A964FFM8</accession>
<dbReference type="AlphaFoldDB" id="A0A964FFM8"/>
<keyword evidence="2" id="KW-1185">Reference proteome</keyword>
<evidence type="ECO:0000313" key="2">
    <source>
        <dbReference type="Proteomes" id="UP000729733"/>
    </source>
</evidence>
<dbReference type="Proteomes" id="UP000729733">
    <property type="component" value="Unassembled WGS sequence"/>
</dbReference>
<proteinExistence type="predicted"/>
<gene>
    <name evidence="1" type="ORF">I4641_13380</name>
</gene>
<dbReference type="EMBL" id="JADWDC010000032">
    <property type="protein sequence ID" value="MCC0177970.1"/>
    <property type="molecule type" value="Genomic_DNA"/>
</dbReference>
<evidence type="ECO:0000313" key="1">
    <source>
        <dbReference type="EMBL" id="MCC0177970.1"/>
    </source>
</evidence>
<reference evidence="1" key="1">
    <citation type="journal article" date="2021" name="Antonie Van Leeuwenhoek">
        <title>Draft genome and description of Waterburya agarophytonicola gen. nov. sp. nov. (Pleurocapsales, Cyanobacteria): a seaweed symbiont.</title>
        <authorList>
            <person name="Bonthond G."/>
            <person name="Shalygin S."/>
            <person name="Bayer T."/>
            <person name="Weinberger F."/>
        </authorList>
    </citation>
    <scope>NUCLEOTIDE SEQUENCE</scope>
    <source>
        <strain evidence="1">KI4</strain>
    </source>
</reference>
<protein>
    <submittedName>
        <fullName evidence="1">Uncharacterized protein</fullName>
    </submittedName>
</protein>
<sequence>MDTRTSNTWWDNYRETVKVTRRFRTLVSLVNNREDIARNMINLIKQQYPGKSEVWYLNKLIAEIQTESTIPIAY</sequence>
<dbReference type="RefSeq" id="WP_229641036.1">
    <property type="nucleotide sequence ID" value="NZ_JADWDC010000032.1"/>
</dbReference>
<comment type="caution">
    <text evidence="1">The sequence shown here is derived from an EMBL/GenBank/DDBJ whole genome shotgun (WGS) entry which is preliminary data.</text>
</comment>
<organism evidence="1 2">
    <name type="scientific">Waterburya agarophytonicola KI4</name>
    <dbReference type="NCBI Taxonomy" id="2874699"/>
    <lineage>
        <taxon>Bacteria</taxon>
        <taxon>Bacillati</taxon>
        <taxon>Cyanobacteriota</taxon>
        <taxon>Cyanophyceae</taxon>
        <taxon>Pleurocapsales</taxon>
        <taxon>Hyellaceae</taxon>
        <taxon>Waterburya</taxon>
        <taxon>Waterburya agarophytonicola</taxon>
    </lineage>
</organism>
<name>A0A964FFM8_9CYAN</name>